<dbReference type="Gene3D" id="3.30.43.10">
    <property type="entry name" value="Uridine Diphospho-n-acetylenolpyruvylglucosamine Reductase, domain 2"/>
    <property type="match status" value="2"/>
</dbReference>
<dbReference type="PANTHER" id="PTHR13878">
    <property type="entry name" value="GULONOLACTONE OXIDASE"/>
    <property type="match status" value="1"/>
</dbReference>
<organism evidence="7 8">
    <name type="scientific">Amycolatopsis taiwanensis</name>
    <dbReference type="NCBI Taxonomy" id="342230"/>
    <lineage>
        <taxon>Bacteria</taxon>
        <taxon>Bacillati</taxon>
        <taxon>Actinomycetota</taxon>
        <taxon>Actinomycetes</taxon>
        <taxon>Pseudonocardiales</taxon>
        <taxon>Pseudonocardiaceae</taxon>
        <taxon>Amycolatopsis</taxon>
    </lineage>
</organism>
<comment type="cofactor">
    <cofactor evidence="1">
        <name>FAD</name>
        <dbReference type="ChEBI" id="CHEBI:57692"/>
    </cofactor>
</comment>
<dbReference type="Gene3D" id="3.40.462.10">
    <property type="entry name" value="FAD-linked oxidases, C-terminal domain"/>
    <property type="match status" value="1"/>
</dbReference>
<keyword evidence="5" id="KW-0560">Oxidoreductase</keyword>
<dbReference type="InterPro" id="IPR015345">
    <property type="entry name" value="Cytokinin_DH_FAD/cytokin-bd"/>
</dbReference>
<evidence type="ECO:0000256" key="2">
    <source>
        <dbReference type="ARBA" id="ARBA00005466"/>
    </source>
</evidence>
<keyword evidence="3" id="KW-0285">Flavoprotein</keyword>
<dbReference type="InterPro" id="IPR006093">
    <property type="entry name" value="Oxy_OxRdtase_FAD_BS"/>
</dbReference>
<evidence type="ECO:0000259" key="6">
    <source>
        <dbReference type="PROSITE" id="PS51387"/>
    </source>
</evidence>
<proteinExistence type="inferred from homology"/>
<dbReference type="InterPro" id="IPR016166">
    <property type="entry name" value="FAD-bd_PCMH"/>
</dbReference>
<comment type="caution">
    <text evidence="7">The sequence shown here is derived from an EMBL/GenBank/DDBJ whole genome shotgun (WGS) entry which is preliminary data.</text>
</comment>
<dbReference type="Proteomes" id="UP001165136">
    <property type="component" value="Unassembled WGS sequence"/>
</dbReference>
<dbReference type="InterPro" id="IPR016170">
    <property type="entry name" value="Cytok_DH_C_sf"/>
</dbReference>
<dbReference type="Pfam" id="PF01565">
    <property type="entry name" value="FAD_binding_4"/>
    <property type="match status" value="1"/>
</dbReference>
<dbReference type="Gene3D" id="3.30.465.10">
    <property type="match status" value="1"/>
</dbReference>
<dbReference type="GO" id="GO:0009690">
    <property type="term" value="P:cytokinin metabolic process"/>
    <property type="evidence" value="ECO:0007669"/>
    <property type="project" value="InterPro"/>
</dbReference>
<sequence>MDPDLRSIHVHGDLTGDPEALALAATDFGHIVADRPQAVLRPGSATDIGTILRFAAQRAIPVVPRGCGHTGYGQAQARDGIVIDMARLAAIGDIREDRVTVEAGATWADVLRATLRHGLTPPVLTDYLDLTVGGTLSVGGLGGTSHRYGAQTDTVLALDAITPDGRQRGCSTTTSAELFHALLAGLGQCGVITRATLRLVPAPSRVRRYKLSYSGVRLLTEMQRRLLHERRFDHLQGQIVWGEHGWEYLLDAATYYTPPEEPDDETTLDGLAPDSTRLAREDLSYWDFVDRLDDSVRELRQTGEWWHPHPWANLLIPDSATDGFLARLLGELSPADLGAPGLLLVYPLFTEALATPLFRAPEESVAFLVATLGYAPPHDPESVRRLIDTNRQWYEQARELGGTVYPVGAIPFGQDDFVDHYGPAWPALDAAKKRFDPRQILGSGLCRPE</sequence>
<evidence type="ECO:0000256" key="1">
    <source>
        <dbReference type="ARBA" id="ARBA00001974"/>
    </source>
</evidence>
<comment type="similarity">
    <text evidence="2">Belongs to the oxygen-dependent FAD-linked oxidoreductase family.</text>
</comment>
<dbReference type="InterPro" id="IPR016164">
    <property type="entry name" value="FAD-linked_Oxase-like_C"/>
</dbReference>
<keyword evidence="4" id="KW-0274">FAD</keyword>
<gene>
    <name evidence="7" type="ORF">Atai01_58790</name>
</gene>
<dbReference type="SUPFAM" id="SSF56176">
    <property type="entry name" value="FAD-binding/transporter-associated domain-like"/>
    <property type="match status" value="1"/>
</dbReference>
<keyword evidence="8" id="KW-1185">Reference proteome</keyword>
<dbReference type="InterPro" id="IPR006094">
    <property type="entry name" value="Oxid_FAD_bind_N"/>
</dbReference>
<dbReference type="InterPro" id="IPR016167">
    <property type="entry name" value="FAD-bd_PCMH_sub1"/>
</dbReference>
<dbReference type="GO" id="GO:0019139">
    <property type="term" value="F:cytokinin dehydrogenase activity"/>
    <property type="evidence" value="ECO:0007669"/>
    <property type="project" value="InterPro"/>
</dbReference>
<dbReference type="InterPro" id="IPR016169">
    <property type="entry name" value="FAD-bd_PCMH_sub2"/>
</dbReference>
<dbReference type="GO" id="GO:0071949">
    <property type="term" value="F:FAD binding"/>
    <property type="evidence" value="ECO:0007669"/>
    <property type="project" value="InterPro"/>
</dbReference>
<dbReference type="InterPro" id="IPR050432">
    <property type="entry name" value="FAD-linked_Oxidoreductases_BP"/>
</dbReference>
<dbReference type="InterPro" id="IPR036318">
    <property type="entry name" value="FAD-bd_PCMH-like_sf"/>
</dbReference>
<name>A0A9W6VI13_9PSEU</name>
<evidence type="ECO:0000256" key="4">
    <source>
        <dbReference type="ARBA" id="ARBA00022827"/>
    </source>
</evidence>
<dbReference type="RefSeq" id="WP_285488887.1">
    <property type="nucleotide sequence ID" value="NZ_BSTI01000015.1"/>
</dbReference>
<evidence type="ECO:0000313" key="7">
    <source>
        <dbReference type="EMBL" id="GLY69260.1"/>
    </source>
</evidence>
<dbReference type="PROSITE" id="PS51387">
    <property type="entry name" value="FAD_PCMH"/>
    <property type="match status" value="1"/>
</dbReference>
<dbReference type="SUPFAM" id="SSF55103">
    <property type="entry name" value="FAD-linked oxidases, C-terminal domain"/>
    <property type="match status" value="1"/>
</dbReference>
<feature type="domain" description="FAD-binding PCMH-type" evidence="6">
    <location>
        <begin position="32"/>
        <end position="202"/>
    </location>
</feature>
<evidence type="ECO:0000256" key="5">
    <source>
        <dbReference type="ARBA" id="ARBA00023002"/>
    </source>
</evidence>
<evidence type="ECO:0000313" key="8">
    <source>
        <dbReference type="Proteomes" id="UP001165136"/>
    </source>
</evidence>
<reference evidence="7" key="1">
    <citation type="submission" date="2023-03" db="EMBL/GenBank/DDBJ databases">
        <title>Amycolatopsis taiwanensis NBRC 103393.</title>
        <authorList>
            <person name="Ichikawa N."/>
            <person name="Sato H."/>
            <person name="Tonouchi N."/>
        </authorList>
    </citation>
    <scope>NUCLEOTIDE SEQUENCE</scope>
    <source>
        <strain evidence="7">NBRC 103393</strain>
    </source>
</reference>
<accession>A0A9W6VI13</accession>
<dbReference type="EMBL" id="BSTI01000015">
    <property type="protein sequence ID" value="GLY69260.1"/>
    <property type="molecule type" value="Genomic_DNA"/>
</dbReference>
<evidence type="ECO:0000256" key="3">
    <source>
        <dbReference type="ARBA" id="ARBA00022630"/>
    </source>
</evidence>
<dbReference type="Pfam" id="PF09265">
    <property type="entry name" value="Cytokin-bind"/>
    <property type="match status" value="1"/>
</dbReference>
<dbReference type="AlphaFoldDB" id="A0A9W6VI13"/>
<protein>
    <recommendedName>
        <fullName evidence="6">FAD-binding PCMH-type domain-containing protein</fullName>
    </recommendedName>
</protein>
<dbReference type="PANTHER" id="PTHR13878:SF53">
    <property type="entry name" value="CYTOKININ DEHYDROGENASE 6"/>
    <property type="match status" value="1"/>
</dbReference>
<dbReference type="PROSITE" id="PS00862">
    <property type="entry name" value="OX2_COVAL_FAD"/>
    <property type="match status" value="1"/>
</dbReference>